<reference evidence="1" key="1">
    <citation type="submission" date="2022-03" db="EMBL/GenBank/DDBJ databases">
        <authorList>
            <person name="Legras J.-L."/>
            <person name="Devillers H."/>
            <person name="Grondin C."/>
        </authorList>
    </citation>
    <scope>NUCLEOTIDE SEQUENCE</scope>
    <source>
        <strain evidence="1">CLIB 1423</strain>
    </source>
</reference>
<dbReference type="AlphaFoldDB" id="A0A9P0QKK8"/>
<dbReference type="Proteomes" id="UP000837801">
    <property type="component" value="Unassembled WGS sequence"/>
</dbReference>
<name>A0A9P0QKK8_9ASCO</name>
<protein>
    <submittedName>
        <fullName evidence="1">Uncharacterized protein</fullName>
    </submittedName>
</protein>
<accession>A0A9P0QKK8</accession>
<organism evidence="1 2">
    <name type="scientific">[Candida] railenensis</name>
    <dbReference type="NCBI Taxonomy" id="45579"/>
    <lineage>
        <taxon>Eukaryota</taxon>
        <taxon>Fungi</taxon>
        <taxon>Dikarya</taxon>
        <taxon>Ascomycota</taxon>
        <taxon>Saccharomycotina</taxon>
        <taxon>Pichiomycetes</taxon>
        <taxon>Debaryomycetaceae</taxon>
        <taxon>Kurtzmaniella</taxon>
    </lineage>
</organism>
<evidence type="ECO:0000313" key="1">
    <source>
        <dbReference type="EMBL" id="CAH2350236.1"/>
    </source>
</evidence>
<keyword evidence="2" id="KW-1185">Reference proteome</keyword>
<proteinExistence type="predicted"/>
<evidence type="ECO:0000313" key="2">
    <source>
        <dbReference type="Proteomes" id="UP000837801"/>
    </source>
</evidence>
<comment type="caution">
    <text evidence="1">The sequence shown here is derived from an EMBL/GenBank/DDBJ whole genome shotgun (WGS) entry which is preliminary data.</text>
</comment>
<gene>
    <name evidence="1" type="ORF">CLIB1423_01S05556</name>
</gene>
<sequence length="120" mass="13937">MYAATADYSMRFKRCVTFHLKYKVIRNWYTGVEYFLVILSFSMHRLCTTRHIIFSKFTVHDPLFKYSGGRVISLASFIEADTTVTILLLTVLVTFNITGSNSKSWRFLETINVEVALSIY</sequence>
<dbReference type="EMBL" id="CAKXYY010000001">
    <property type="protein sequence ID" value="CAH2350236.1"/>
    <property type="molecule type" value="Genomic_DNA"/>
</dbReference>